<dbReference type="CDD" id="cd00093">
    <property type="entry name" value="HTH_XRE"/>
    <property type="match status" value="1"/>
</dbReference>
<dbReference type="GO" id="GO:0003677">
    <property type="term" value="F:DNA binding"/>
    <property type="evidence" value="ECO:0007669"/>
    <property type="project" value="InterPro"/>
</dbReference>
<dbReference type="Proteomes" id="UP000034487">
    <property type="component" value="Unassembled WGS sequence"/>
</dbReference>
<gene>
    <name evidence="2" type="ORF">UX60_C0026G0002</name>
</gene>
<evidence type="ECO:0000313" key="2">
    <source>
        <dbReference type="EMBL" id="KKU43423.1"/>
    </source>
</evidence>
<dbReference type="SMART" id="SM00530">
    <property type="entry name" value="HTH_XRE"/>
    <property type="match status" value="1"/>
</dbReference>
<dbReference type="PROSITE" id="PS50943">
    <property type="entry name" value="HTH_CROC1"/>
    <property type="match status" value="1"/>
</dbReference>
<dbReference type="Gene3D" id="1.10.260.40">
    <property type="entry name" value="lambda repressor-like DNA-binding domains"/>
    <property type="match status" value="1"/>
</dbReference>
<dbReference type="InterPro" id="IPR010982">
    <property type="entry name" value="Lambda_DNA-bd_dom_sf"/>
</dbReference>
<proteinExistence type="predicted"/>
<dbReference type="InterPro" id="IPR001387">
    <property type="entry name" value="Cro/C1-type_HTH"/>
</dbReference>
<dbReference type="SUPFAM" id="SSF47413">
    <property type="entry name" value="lambda repressor-like DNA-binding domains"/>
    <property type="match status" value="1"/>
</dbReference>
<dbReference type="Pfam" id="PF01381">
    <property type="entry name" value="HTH_3"/>
    <property type="match status" value="1"/>
</dbReference>
<organism evidence="2 3">
    <name type="scientific">Berkelbacteria bacterium GW2011_GWA2_46_7</name>
    <dbReference type="NCBI Taxonomy" id="1618335"/>
    <lineage>
        <taxon>Bacteria</taxon>
        <taxon>Candidatus Berkelbacteria</taxon>
    </lineage>
</organism>
<evidence type="ECO:0000313" key="3">
    <source>
        <dbReference type="Proteomes" id="UP000034487"/>
    </source>
</evidence>
<dbReference type="EMBL" id="LCMV01000026">
    <property type="protein sequence ID" value="KKU43423.1"/>
    <property type="molecule type" value="Genomic_DNA"/>
</dbReference>
<feature type="domain" description="HTH cro/C1-type" evidence="1">
    <location>
        <begin position="23"/>
        <end position="77"/>
    </location>
</feature>
<sequence length="79" mass="8857">MKSTPSVSPAREESWHQEMLMSLKSARLSRHLTQKQLADLLGSTQSWVSSFENGRINPSLGFLLKYSALLGKQLKIVVN</sequence>
<protein>
    <submittedName>
        <fullName evidence="2">Transcriptional regulator, XRE family</fullName>
    </submittedName>
</protein>
<reference evidence="2 3" key="1">
    <citation type="journal article" date="2015" name="Nature">
        <title>rRNA introns, odd ribosomes, and small enigmatic genomes across a large radiation of phyla.</title>
        <authorList>
            <person name="Brown C.T."/>
            <person name="Hug L.A."/>
            <person name="Thomas B.C."/>
            <person name="Sharon I."/>
            <person name="Castelle C.J."/>
            <person name="Singh A."/>
            <person name="Wilkins M.J."/>
            <person name="Williams K.H."/>
            <person name="Banfield J.F."/>
        </authorList>
    </citation>
    <scope>NUCLEOTIDE SEQUENCE [LARGE SCALE GENOMIC DNA]</scope>
</reference>
<evidence type="ECO:0000259" key="1">
    <source>
        <dbReference type="PROSITE" id="PS50943"/>
    </source>
</evidence>
<comment type="caution">
    <text evidence="2">The sequence shown here is derived from an EMBL/GenBank/DDBJ whole genome shotgun (WGS) entry which is preliminary data.</text>
</comment>
<accession>A0A0G1SMZ0</accession>
<name>A0A0G1SMZ0_9BACT</name>
<dbReference type="AlphaFoldDB" id="A0A0G1SMZ0"/>